<comment type="caution">
    <text evidence="4">The sequence shown here is derived from an EMBL/GenBank/DDBJ whole genome shotgun (WGS) entry which is preliminary data.</text>
</comment>
<dbReference type="GO" id="GO:0005886">
    <property type="term" value="C:plasma membrane"/>
    <property type="evidence" value="ECO:0007669"/>
    <property type="project" value="TreeGrafter"/>
</dbReference>
<dbReference type="InterPro" id="IPR026646">
    <property type="entry name" value="GPRIN2-like/GPRIN3"/>
</dbReference>
<feature type="domain" description="G protein-regulated inducer of neurite outgrowth C-terminal" evidence="3">
    <location>
        <begin position="983"/>
        <end position="1088"/>
    </location>
</feature>
<dbReference type="AlphaFoldDB" id="A0A8T2J7L3"/>
<dbReference type="InterPro" id="IPR032745">
    <property type="entry name" value="GRIN_C"/>
</dbReference>
<comment type="function">
    <text evidence="1">May be involved in neurite outgrowth.</text>
</comment>
<evidence type="ECO:0000256" key="1">
    <source>
        <dbReference type="ARBA" id="ARBA00002358"/>
    </source>
</evidence>
<feature type="compositionally biased region" description="Basic and acidic residues" evidence="2">
    <location>
        <begin position="131"/>
        <end position="163"/>
    </location>
</feature>
<protein>
    <recommendedName>
        <fullName evidence="3">G protein-regulated inducer of neurite outgrowth C-terminal domain-containing protein</fullName>
    </recommendedName>
</protein>
<dbReference type="EMBL" id="JAACNH010000006">
    <property type="protein sequence ID" value="KAG8439378.1"/>
    <property type="molecule type" value="Genomic_DNA"/>
</dbReference>
<evidence type="ECO:0000256" key="2">
    <source>
        <dbReference type="SAM" id="MobiDB-lite"/>
    </source>
</evidence>
<proteinExistence type="predicted"/>
<gene>
    <name evidence="4" type="ORF">GDO86_005549</name>
</gene>
<name>A0A8T2J7L3_9PIPI</name>
<feature type="region of interest" description="Disordered" evidence="2">
    <location>
        <begin position="1"/>
        <end position="53"/>
    </location>
</feature>
<evidence type="ECO:0000313" key="4">
    <source>
        <dbReference type="EMBL" id="KAG8439378.1"/>
    </source>
</evidence>
<evidence type="ECO:0000259" key="3">
    <source>
        <dbReference type="Pfam" id="PF15235"/>
    </source>
</evidence>
<feature type="region of interest" description="Disordered" evidence="2">
    <location>
        <begin position="1044"/>
        <end position="1073"/>
    </location>
</feature>
<feature type="compositionally biased region" description="Polar residues" evidence="2">
    <location>
        <begin position="181"/>
        <end position="190"/>
    </location>
</feature>
<dbReference type="OrthoDB" id="9937185at2759"/>
<feature type="compositionally biased region" description="Polar residues" evidence="2">
    <location>
        <begin position="10"/>
        <end position="22"/>
    </location>
</feature>
<dbReference type="GO" id="GO:0031175">
    <property type="term" value="P:neuron projection development"/>
    <property type="evidence" value="ECO:0007669"/>
    <property type="project" value="TreeGrafter"/>
</dbReference>
<accession>A0A8T2J7L3</accession>
<reference evidence="4" key="1">
    <citation type="thesis" date="2020" institute="ProQuest LLC" country="789 East Eisenhower Parkway, Ann Arbor, MI, USA">
        <title>Comparative Genomics and Chromosome Evolution.</title>
        <authorList>
            <person name="Mudd A.B."/>
        </authorList>
    </citation>
    <scope>NUCLEOTIDE SEQUENCE</scope>
    <source>
        <strain evidence="4">Female2</strain>
        <tissue evidence="4">Blood</tissue>
    </source>
</reference>
<keyword evidence="5" id="KW-1185">Reference proteome</keyword>
<dbReference type="Pfam" id="PF15235">
    <property type="entry name" value="GRIN_C"/>
    <property type="match status" value="1"/>
</dbReference>
<sequence>MDSPKKPQRLQLSGPESANDNASLPEKRSPISSRIWQEEDPTRNPLFSGEDRSMRNFCIRVQGDHELMEGSFSFDFDGDSSLTVQRDKSIDFVSHLPDQNPKGGMSLNKVDKMDTFESELESTSTTSAVQDTKKAPQKDNESSNGFRDGKRKCTFDDNEKDRLISQASQQLDTDKPVSLAGHSSESQSVVNKLPKGPEKSQEHPGKTLDAILGSSSCISEFEIAKGETSHPIGFQEISPKNPTQKKVGIEPNSKDKMDNTEGSSLLIGLKDKEISDQTHMQSKSSKSDSTKDSQSGGESTSEGALSKKIKQGNENRTTDISSSKEGGIEASSGISTLKTAELTPFYEDTNKKCESTTYRSIAVSPIVPPEGNVSFNFQTGTRIQEASDVKFRSVAVSPFISAEGLSSFVFQSGVSTQENPSLQYRSVAVSPIFHPEGSSSFDFQSGTQKTSNIQYRSVAVSPIVQSEGGSLFSFQSAMETQDNSNKQYRSVAVSPIVPPEGNSSFSFQGAIGTKETSNVEYRSVAVSPIFPPDGSSSFNFQSGLVTQDGSNVQYRSVAVSPIFPPDGNSSFHFQSATGNREPKVQYRSVAVSPIVVADGSSSFAFQCEGSCQSKVCSELKLSNKDTGNKTRVECRSVAVSPIIPPDQSTFQFQTQLTSSNAGMGEQKSSSYTCELGPPCQDERTQKDPRVECVSVAVSPFVPTDSASSFVFKSEDKQQELTFKTGAEENKIASKDKLTTYQEGGKNLNNVVQYVSVAVSPIVVSDSPSSFTFQAENKVCGVSADQTKNKDVKDCKTYSFELTPPDQGAGKDPQVEYKSVAVSPIVLPEEYSFTFKTEKKKTYSFEITPPTQDVGVQTDNVSESVSVALSPFVFSQGPAAFTFKTEGRQQEEFTRTVVPQTHAPQIQDCGTQTDSTIQCTSIAISPFIPIEGSSSFQFHPEGPSQHLPVVEKPQMKDAEIQVSFTAEMRSVATDPMTPIGKSPRTTYPEVQVKEAKVDHPEPVREVNWDEKGMTWEVYGASMEVEVLGMAIQKHLEKQIEEHGRQKVMTPQNTRGSSLRCASVKSEGKRPPGTVRTFFHRKPRCCSGAGPAVE</sequence>
<feature type="compositionally biased region" description="Basic and acidic residues" evidence="2">
    <location>
        <begin position="195"/>
        <end position="206"/>
    </location>
</feature>
<dbReference type="PANTHER" id="PTHR15718:SF7">
    <property type="entry name" value="G PROTEIN-REGULATED INDUCER OF NEURITE OUTGROWTH 1"/>
    <property type="match status" value="1"/>
</dbReference>
<feature type="region of interest" description="Disordered" evidence="2">
    <location>
        <begin position="661"/>
        <end position="680"/>
    </location>
</feature>
<feature type="region of interest" description="Disordered" evidence="2">
    <location>
        <begin position="114"/>
        <end position="332"/>
    </location>
</feature>
<organism evidence="4 5">
    <name type="scientific">Hymenochirus boettgeri</name>
    <name type="common">Congo dwarf clawed frog</name>
    <dbReference type="NCBI Taxonomy" id="247094"/>
    <lineage>
        <taxon>Eukaryota</taxon>
        <taxon>Metazoa</taxon>
        <taxon>Chordata</taxon>
        <taxon>Craniata</taxon>
        <taxon>Vertebrata</taxon>
        <taxon>Euteleostomi</taxon>
        <taxon>Amphibia</taxon>
        <taxon>Batrachia</taxon>
        <taxon>Anura</taxon>
        <taxon>Pipoidea</taxon>
        <taxon>Pipidae</taxon>
        <taxon>Pipinae</taxon>
        <taxon>Hymenochirus</taxon>
    </lineage>
</organism>
<dbReference type="Proteomes" id="UP000812440">
    <property type="component" value="Chromosome 3"/>
</dbReference>
<dbReference type="PANTHER" id="PTHR15718">
    <property type="entry name" value="G PROTEIN-REGULATED INDUCER OF NEURITE OUTGROWTH C-TERMINAL DOMAIN-CONTAINING PROTEIN"/>
    <property type="match status" value="1"/>
</dbReference>
<evidence type="ECO:0000313" key="5">
    <source>
        <dbReference type="Proteomes" id="UP000812440"/>
    </source>
</evidence>